<dbReference type="EMBL" id="CP159373">
    <property type="protein sequence ID" value="XCN74872.1"/>
    <property type="molecule type" value="Genomic_DNA"/>
</dbReference>
<gene>
    <name evidence="1" type="ORF">Q3M24_09065</name>
</gene>
<dbReference type="InterPro" id="IPR016776">
    <property type="entry name" value="ApeP-like_dehydratase"/>
</dbReference>
<evidence type="ECO:0008006" key="2">
    <source>
        <dbReference type="Google" id="ProtNLM"/>
    </source>
</evidence>
<dbReference type="SUPFAM" id="SSF54637">
    <property type="entry name" value="Thioesterase/thiol ester dehydrase-isomerase"/>
    <property type="match status" value="1"/>
</dbReference>
<reference evidence="1" key="2">
    <citation type="submission" date="2024-06" db="EMBL/GenBank/DDBJ databases">
        <authorList>
            <person name="Plum-Jensen L.E."/>
            <person name="Schramm A."/>
            <person name="Marshall I.P.G."/>
        </authorList>
    </citation>
    <scope>NUCLEOTIDE SEQUENCE</scope>
    <source>
        <strain evidence="1">Rat1</strain>
    </source>
</reference>
<proteinExistence type="predicted"/>
<accession>A0AAU8M0B5</accession>
<name>A0AAU8M0B5_9BACT</name>
<dbReference type="Gene3D" id="3.10.129.10">
    <property type="entry name" value="Hotdog Thioesterase"/>
    <property type="match status" value="1"/>
</dbReference>
<sequence>MNPPSFSDLTLEDLLPQRGDMLLIQEVLEVDRTEARTLCRPKPSWPMADAKGVPPLILVELAAQTAGVCNGWDRIQSKGTDSDPMGWIVGIKKAEFSIDHLPFACDIISWAKNTFCFDNLREVACEQHIDGQLISRMTLQLFQAKTDE</sequence>
<reference evidence="1" key="1">
    <citation type="journal article" date="2024" name="Syst. Appl. Microbiol.">
        <title>First single-strain enrichments of Electrothrix cable bacteria, description of E. aestuarii sp. nov. and E. rattekaaiensis sp. nov., and proposal of a cable bacteria taxonomy following the rules of the SeqCode.</title>
        <authorList>
            <person name="Plum-Jensen L.E."/>
            <person name="Schramm A."/>
            <person name="Marshall I.P.G."/>
        </authorList>
    </citation>
    <scope>NUCLEOTIDE SEQUENCE</scope>
    <source>
        <strain evidence="1">Rat1</strain>
    </source>
</reference>
<dbReference type="Pfam" id="PF22817">
    <property type="entry name" value="ApeP-like"/>
    <property type="match status" value="1"/>
</dbReference>
<evidence type="ECO:0000313" key="1">
    <source>
        <dbReference type="EMBL" id="XCN74872.1"/>
    </source>
</evidence>
<dbReference type="InterPro" id="IPR029069">
    <property type="entry name" value="HotDog_dom_sf"/>
</dbReference>
<dbReference type="KEGG" id="eaj:Q3M24_09065"/>
<organism evidence="1">
    <name type="scientific">Candidatus Electrothrix aestuarii</name>
    <dbReference type="NCBI Taxonomy" id="3062594"/>
    <lineage>
        <taxon>Bacteria</taxon>
        <taxon>Pseudomonadati</taxon>
        <taxon>Thermodesulfobacteriota</taxon>
        <taxon>Desulfobulbia</taxon>
        <taxon>Desulfobulbales</taxon>
        <taxon>Desulfobulbaceae</taxon>
        <taxon>Candidatus Electrothrix</taxon>
    </lineage>
</organism>
<dbReference type="AlphaFoldDB" id="A0AAU8M0B5"/>
<protein>
    <recommendedName>
        <fullName evidence="2">3-hydroxylacyl-ACP dehydratase</fullName>
    </recommendedName>
</protein>